<dbReference type="AlphaFoldDB" id="A0A1E3WIX5"/>
<feature type="compositionally biased region" description="Polar residues" evidence="2">
    <location>
        <begin position="23"/>
        <end position="36"/>
    </location>
</feature>
<dbReference type="Proteomes" id="UP000095131">
    <property type="component" value="Unassembled WGS sequence"/>
</dbReference>
<dbReference type="GO" id="GO:0003677">
    <property type="term" value="F:DNA binding"/>
    <property type="evidence" value="ECO:0007669"/>
    <property type="project" value="InterPro"/>
</dbReference>
<dbReference type="InterPro" id="IPR010270">
    <property type="entry name" value="Phage_P2_GpM"/>
</dbReference>
<evidence type="ECO:0000313" key="4">
    <source>
        <dbReference type="Proteomes" id="UP000095131"/>
    </source>
</evidence>
<evidence type="ECO:0000256" key="1">
    <source>
        <dbReference type="PROSITE-ProRule" id="PRU00339"/>
    </source>
</evidence>
<comment type="caution">
    <text evidence="3">The sequence shown here is derived from an EMBL/GenBank/DDBJ whole genome shotgun (WGS) entry which is preliminary data.</text>
</comment>
<dbReference type="EMBL" id="MDCJ01000003">
    <property type="protein sequence ID" value="ODS09734.1"/>
    <property type="molecule type" value="Genomic_DNA"/>
</dbReference>
<gene>
    <name evidence="3" type="ORF">VSF3289_03196</name>
</gene>
<dbReference type="RefSeq" id="WP_069447387.1">
    <property type="nucleotide sequence ID" value="NZ_MDCJ01000003.1"/>
</dbReference>
<feature type="repeat" description="TPR" evidence="1">
    <location>
        <begin position="185"/>
        <end position="218"/>
    </location>
</feature>
<accession>A0A1E3WIX5</accession>
<organism evidence="3 4">
    <name type="scientific">Vibrio scophthalmi</name>
    <dbReference type="NCBI Taxonomy" id="45658"/>
    <lineage>
        <taxon>Bacteria</taxon>
        <taxon>Pseudomonadati</taxon>
        <taxon>Pseudomonadota</taxon>
        <taxon>Gammaproteobacteria</taxon>
        <taxon>Vibrionales</taxon>
        <taxon>Vibrionaceae</taxon>
        <taxon>Vibrio</taxon>
    </lineage>
</organism>
<keyword evidence="1" id="KW-0802">TPR repeat</keyword>
<feature type="region of interest" description="Disordered" evidence="2">
    <location>
        <begin position="17"/>
        <end position="37"/>
    </location>
</feature>
<evidence type="ECO:0000256" key="2">
    <source>
        <dbReference type="SAM" id="MobiDB-lite"/>
    </source>
</evidence>
<dbReference type="PROSITE" id="PS50005">
    <property type="entry name" value="TPR"/>
    <property type="match status" value="1"/>
</dbReference>
<protein>
    <submittedName>
        <fullName evidence="3">Uncharacterized protein</fullName>
    </submittedName>
</protein>
<proteinExistence type="predicted"/>
<sequence length="236" mass="26863">MLALLQKRKSRLAVAVEKHVEPQNDSTEQTSPTPGSISVGFADKSWDEISHTLKQDLARIKTLAGFEEKTPYKQEMIAKYKPVAEKLMATHENLGGLDLLWWWFLWQIDCGLFTAIHDDFRQAIERGLDAPHGWKSDGQTAFCDFVFEYTLESKKAGIAFEPRFLTSAIESIQAGELAINPALKSKMYRLMGELYDAQEDKVNALKFYEMSLVLDPKCGKKGRIKTLKEELENNEK</sequence>
<reference evidence="3 4" key="1">
    <citation type="submission" date="2016-08" db="EMBL/GenBank/DDBJ databases">
        <title>Genome sequencing of Vibrio scophthalmi strain FP3289, an isolated from Paralichthys olivaceus.</title>
        <authorList>
            <person name="Han H.-J."/>
        </authorList>
    </citation>
    <scope>NUCLEOTIDE SEQUENCE [LARGE SCALE GENOMIC DNA]</scope>
    <source>
        <strain evidence="3 4">FP3289</strain>
    </source>
</reference>
<dbReference type="Pfam" id="PF05944">
    <property type="entry name" value="Phage_term_smal"/>
    <property type="match status" value="1"/>
</dbReference>
<dbReference type="GO" id="GO:0004519">
    <property type="term" value="F:endonuclease activity"/>
    <property type="evidence" value="ECO:0007669"/>
    <property type="project" value="InterPro"/>
</dbReference>
<evidence type="ECO:0000313" key="3">
    <source>
        <dbReference type="EMBL" id="ODS09734.1"/>
    </source>
</evidence>
<name>A0A1E3WIX5_9VIBR</name>
<dbReference type="SMART" id="SM00028">
    <property type="entry name" value="TPR"/>
    <property type="match status" value="1"/>
</dbReference>
<dbReference type="InterPro" id="IPR019734">
    <property type="entry name" value="TPR_rpt"/>
</dbReference>